<dbReference type="AlphaFoldDB" id="A0A6N4QW94"/>
<evidence type="ECO:0008006" key="4">
    <source>
        <dbReference type="Google" id="ProtNLM"/>
    </source>
</evidence>
<gene>
    <name evidence="2" type="ORF">EHQ83_05925</name>
</gene>
<reference evidence="2 3" key="1">
    <citation type="journal article" date="2019" name="PLoS Negl. Trop. Dis.">
        <title>Revisiting the worldwide diversity of Leptospira species in the environment.</title>
        <authorList>
            <person name="Vincent A.T."/>
            <person name="Schiettekatte O."/>
            <person name="Bourhy P."/>
            <person name="Veyrier F.J."/>
            <person name="Picardeau M."/>
        </authorList>
    </citation>
    <scope>NUCLEOTIDE SEQUENCE [LARGE SCALE GENOMIC DNA]</scope>
    <source>
        <strain evidence="2 3">201702445</strain>
    </source>
</reference>
<protein>
    <recommendedName>
        <fullName evidence="4">Porin</fullName>
    </recommendedName>
</protein>
<keyword evidence="1" id="KW-0732">Signal</keyword>
<organism evidence="2 3">
    <name type="scientific">Leptospira yasudae</name>
    <dbReference type="NCBI Taxonomy" id="2202201"/>
    <lineage>
        <taxon>Bacteria</taxon>
        <taxon>Pseudomonadati</taxon>
        <taxon>Spirochaetota</taxon>
        <taxon>Spirochaetia</taxon>
        <taxon>Leptospirales</taxon>
        <taxon>Leptospiraceae</taxon>
        <taxon>Leptospira</taxon>
    </lineage>
</organism>
<feature type="signal peptide" evidence="1">
    <location>
        <begin position="1"/>
        <end position="23"/>
    </location>
</feature>
<comment type="caution">
    <text evidence="2">The sequence shown here is derived from an EMBL/GenBank/DDBJ whole genome shotgun (WGS) entry which is preliminary data.</text>
</comment>
<name>A0A6N4QW94_9LEPT</name>
<evidence type="ECO:0000313" key="2">
    <source>
        <dbReference type="EMBL" id="TGL86147.1"/>
    </source>
</evidence>
<proteinExistence type="predicted"/>
<sequence>MKVQSIRFILISSFLLTAETMFAEPVVTTKKDEPDAYYGLDVRGVISPSYGEKLNSDSAGTVNSGANPYLNPNDKVGFSTPWTLLMISKTFQETGIQAEFWGELVRNAQLTTDTRLDGGTKQNPYVIAIRRASIKKTWDTSVGNYTLNFGMQELPHTYTQWSNYWKWRYIDRGPLESLGFAPQPADIGLSATGKWSIVSSQLMLSNGEGYRESQNTNSAGMDVSSRVSVEPELGEKGKAGFHLFYRRENAFGSRKNECYEGKTGCVRNDLDPNTSYFKSTRSLQSDTAGSEFDLIWNGAVQLNFGIGAFFKRQYAGELRDRFQPFSAPLVYGKDRFGRGAYAWLSIGIGNFSVLGRIERGTGSNGIVGTTDSHQKEWIPGTGVPVSTQTLPTAFATSVPETSNNGYASKSSFRRISVFFEWVVMPQFRMALGYVENKNFDSRGIPQNSYIDMNGTERTEREYLNQFNGAGGSGILSYSALDRQIILKTTIEF</sequence>
<evidence type="ECO:0000256" key="1">
    <source>
        <dbReference type="SAM" id="SignalP"/>
    </source>
</evidence>
<dbReference type="RefSeq" id="WP_135569677.1">
    <property type="nucleotide sequence ID" value="NZ_RQGK01000040.1"/>
</dbReference>
<dbReference type="EMBL" id="RQGM01000022">
    <property type="protein sequence ID" value="TGL86147.1"/>
    <property type="molecule type" value="Genomic_DNA"/>
</dbReference>
<feature type="chain" id="PRO_5044426175" description="Porin" evidence="1">
    <location>
        <begin position="24"/>
        <end position="492"/>
    </location>
</feature>
<evidence type="ECO:0000313" key="3">
    <source>
        <dbReference type="Proteomes" id="UP000297613"/>
    </source>
</evidence>
<accession>A0A6N4QW94</accession>
<dbReference type="Proteomes" id="UP000297613">
    <property type="component" value="Unassembled WGS sequence"/>
</dbReference>